<dbReference type="GO" id="GO:0047429">
    <property type="term" value="F:nucleoside triphosphate diphosphatase activity"/>
    <property type="evidence" value="ECO:0007669"/>
    <property type="project" value="InterPro"/>
</dbReference>
<feature type="site" description="Important for substrate specificity" evidence="4">
    <location>
        <position position="171"/>
    </location>
</feature>
<evidence type="ECO:0000256" key="1">
    <source>
        <dbReference type="ARBA" id="ARBA00001968"/>
    </source>
</evidence>
<comment type="subcellular location">
    <subcellularLocation>
        <location evidence="4">Cytoplasm</location>
    </subcellularLocation>
</comment>
<gene>
    <name evidence="5" type="ORF">G8E10_10980</name>
</gene>
<keyword evidence="2 4" id="KW-0378">Hydrolase</keyword>
<dbReference type="CDD" id="cd00555">
    <property type="entry name" value="Maf"/>
    <property type="match status" value="1"/>
</dbReference>
<keyword evidence="4" id="KW-0963">Cytoplasm</keyword>
<dbReference type="SUPFAM" id="SSF52972">
    <property type="entry name" value="ITPase-like"/>
    <property type="match status" value="1"/>
</dbReference>
<proteinExistence type="inferred from homology"/>
<keyword evidence="3 4" id="KW-0546">Nucleotide metabolism</keyword>
<dbReference type="PANTHER" id="PTHR43213:SF5">
    <property type="entry name" value="BIFUNCTIONAL DTTP_UTP PYROPHOSPHATASE_METHYLTRANSFERASE PROTEIN-RELATED"/>
    <property type="match status" value="1"/>
</dbReference>
<dbReference type="PIRSF" id="PIRSF006305">
    <property type="entry name" value="Maf"/>
    <property type="match status" value="1"/>
</dbReference>
<accession>A0AA43ZH09</accession>
<evidence type="ECO:0000256" key="4">
    <source>
        <dbReference type="HAMAP-Rule" id="MF_00528"/>
    </source>
</evidence>
<evidence type="ECO:0000313" key="5">
    <source>
        <dbReference type="EMBL" id="NHT76261.1"/>
    </source>
</evidence>
<dbReference type="NCBIfam" id="NF002690">
    <property type="entry name" value="PRK02478.1"/>
    <property type="match status" value="1"/>
</dbReference>
<keyword evidence="6" id="KW-1185">Reference proteome</keyword>
<dbReference type="HAMAP" id="MF_00528">
    <property type="entry name" value="Maf"/>
    <property type="match status" value="1"/>
</dbReference>
<dbReference type="EC" id="3.6.1.-" evidence="4"/>
<dbReference type="AlphaFoldDB" id="A0AA43ZH09"/>
<dbReference type="Pfam" id="PF02545">
    <property type="entry name" value="Maf"/>
    <property type="match status" value="1"/>
</dbReference>
<comment type="similarity">
    <text evidence="4">Belongs to the Maf family. YceF subfamily.</text>
</comment>
<dbReference type="PANTHER" id="PTHR43213">
    <property type="entry name" value="BIFUNCTIONAL DTTP/UTP PYROPHOSPHATASE/METHYLTRANSFERASE PROTEIN-RELATED"/>
    <property type="match status" value="1"/>
</dbReference>
<evidence type="ECO:0000256" key="2">
    <source>
        <dbReference type="ARBA" id="ARBA00022801"/>
    </source>
</evidence>
<dbReference type="RefSeq" id="WP_167128726.1">
    <property type="nucleotide sequence ID" value="NZ_JAANCM010000004.1"/>
</dbReference>
<sequence>MTHQLVLASASPFRRMLLENAGIAFTWQAAEIDERALEAPLEAEGASPERVATVLAEAKAESVASALRKGQGVGEGTGPVVIGSDQTMSLGGRVFHKPASMKEAHDHLRALSGRTHQLNSAIALHQDGRTVWSHVSTARLTMRPFDDGFIARHLERVGEKALTSVGAYQLEGEGIQLFEAIDGDYFTILGLPILPLLAELRKLSVIDA</sequence>
<comment type="caution">
    <text evidence="4">Lacks conserved residue(s) required for the propagation of feature annotation.</text>
</comment>
<dbReference type="GO" id="GO:0005737">
    <property type="term" value="C:cytoplasm"/>
    <property type="evidence" value="ECO:0007669"/>
    <property type="project" value="UniProtKB-SubCell"/>
</dbReference>
<evidence type="ECO:0000313" key="6">
    <source>
        <dbReference type="Proteomes" id="UP001155840"/>
    </source>
</evidence>
<organism evidence="5 6">
    <name type="scientific">Ferranicluibacter rubi</name>
    <dbReference type="NCBI Taxonomy" id="2715133"/>
    <lineage>
        <taxon>Bacteria</taxon>
        <taxon>Pseudomonadati</taxon>
        <taxon>Pseudomonadota</taxon>
        <taxon>Alphaproteobacteria</taxon>
        <taxon>Hyphomicrobiales</taxon>
        <taxon>Rhizobiaceae</taxon>
        <taxon>Ferranicluibacter</taxon>
    </lineage>
</organism>
<dbReference type="InterPro" id="IPR029001">
    <property type="entry name" value="ITPase-like_fam"/>
</dbReference>
<protein>
    <recommendedName>
        <fullName evidence="4">7-methyl-GTP pyrophosphatase</fullName>
        <shortName evidence="4">m(7)GTP pyrophosphatase</shortName>
        <ecNumber evidence="4">3.6.1.-</ecNumber>
    </recommendedName>
</protein>
<evidence type="ECO:0000256" key="3">
    <source>
        <dbReference type="ARBA" id="ARBA00023080"/>
    </source>
</evidence>
<comment type="catalytic activity">
    <reaction evidence="4">
        <text>N(7)-methyl-GTP + H2O = N(7)-methyl-GMP + diphosphate + H(+)</text>
        <dbReference type="Rhea" id="RHEA:58744"/>
        <dbReference type="ChEBI" id="CHEBI:15377"/>
        <dbReference type="ChEBI" id="CHEBI:15378"/>
        <dbReference type="ChEBI" id="CHEBI:33019"/>
        <dbReference type="ChEBI" id="CHEBI:58285"/>
        <dbReference type="ChEBI" id="CHEBI:87133"/>
    </reaction>
</comment>
<name>A0AA43ZH09_9HYPH</name>
<comment type="cofactor">
    <cofactor evidence="1 4">
        <name>a divalent metal cation</name>
        <dbReference type="ChEBI" id="CHEBI:60240"/>
    </cofactor>
</comment>
<comment type="function">
    <text evidence="4">Nucleoside triphosphate pyrophosphatase that hydrolyzes 7-methyl-GTP (m(7)GTP). May have a dual role in cell division arrest and in preventing the incorporation of modified nucleotides into cellular nucleic acids.</text>
</comment>
<comment type="caution">
    <text evidence="5">The sequence shown here is derived from an EMBL/GenBank/DDBJ whole genome shotgun (WGS) entry which is preliminary data.</text>
</comment>
<dbReference type="EMBL" id="JAANCM010000004">
    <property type="protein sequence ID" value="NHT76261.1"/>
    <property type="molecule type" value="Genomic_DNA"/>
</dbReference>
<feature type="active site" description="Proton acceptor" evidence="4">
    <location>
        <position position="85"/>
    </location>
</feature>
<dbReference type="GO" id="GO:0009117">
    <property type="term" value="P:nucleotide metabolic process"/>
    <property type="evidence" value="ECO:0007669"/>
    <property type="project" value="UniProtKB-KW"/>
</dbReference>
<dbReference type="InterPro" id="IPR003697">
    <property type="entry name" value="Maf-like"/>
</dbReference>
<feature type="site" description="Important for substrate specificity" evidence="4">
    <location>
        <position position="86"/>
    </location>
</feature>
<reference evidence="5" key="1">
    <citation type="submission" date="2020-03" db="EMBL/GenBank/DDBJ databases">
        <title>Ferranicluibacter endophyticum gen. nov., sp. nov., a new genus isolated from Rubus ulmifolius Schott. stem.</title>
        <authorList>
            <person name="Roca-Couso R."/>
            <person name="Flores-Felix J.D."/>
            <person name="Igual J.M."/>
            <person name="Rivas R."/>
        </authorList>
    </citation>
    <scope>NUCLEOTIDE SEQUENCE</scope>
    <source>
        <strain evidence="5">CRRU44</strain>
    </source>
</reference>
<dbReference type="Gene3D" id="3.90.950.10">
    <property type="match status" value="1"/>
</dbReference>
<feature type="site" description="Important for substrate specificity" evidence="4">
    <location>
        <position position="13"/>
    </location>
</feature>
<dbReference type="Proteomes" id="UP001155840">
    <property type="component" value="Unassembled WGS sequence"/>
</dbReference>
<dbReference type="NCBIfam" id="TIGR00172">
    <property type="entry name" value="maf"/>
    <property type="match status" value="1"/>
</dbReference>